<dbReference type="KEGG" id="eaj:Q3M24_09050"/>
<organism evidence="2">
    <name type="scientific">Candidatus Electrothrix aestuarii</name>
    <dbReference type="NCBI Taxonomy" id="3062594"/>
    <lineage>
        <taxon>Bacteria</taxon>
        <taxon>Pseudomonadati</taxon>
        <taxon>Thermodesulfobacteriota</taxon>
        <taxon>Desulfobulbia</taxon>
        <taxon>Desulfobulbales</taxon>
        <taxon>Desulfobulbaceae</taxon>
        <taxon>Candidatus Electrothrix</taxon>
    </lineage>
</organism>
<sequence>MMRVPFLLPILILLAGSLSLTACGGKQTLPLLTETTFPSEKAAACTAIFPQGAWQFVHSIDFTLKHGGGSTVIGVTSLSPDSLECALVTPEGFTLFSGTLDQKNNFKITRAVPPFDKPSFAQGLLEDLQAIFRKPVGELQQGALGEPPAPVCRYHTSDKRVTDILPDKNAETCWQVRNYAPDQKLTRSITARSCQTTEAGSGLDSIPQDLELQTYGATGYLLKMHLISAEHLE</sequence>
<dbReference type="EMBL" id="CP159373">
    <property type="protein sequence ID" value="XCN74869.1"/>
    <property type="molecule type" value="Genomic_DNA"/>
</dbReference>
<dbReference type="PROSITE" id="PS51257">
    <property type="entry name" value="PROKAR_LIPOPROTEIN"/>
    <property type="match status" value="1"/>
</dbReference>
<evidence type="ECO:0000313" key="2">
    <source>
        <dbReference type="EMBL" id="XCN74869.1"/>
    </source>
</evidence>
<keyword evidence="1" id="KW-0732">Signal</keyword>
<reference evidence="2" key="2">
    <citation type="submission" date="2024-06" db="EMBL/GenBank/DDBJ databases">
        <authorList>
            <person name="Plum-Jensen L.E."/>
            <person name="Schramm A."/>
            <person name="Marshall I.P.G."/>
        </authorList>
    </citation>
    <scope>NUCLEOTIDE SEQUENCE</scope>
    <source>
        <strain evidence="2">Rat1</strain>
    </source>
</reference>
<name>A0AAU8M1F2_9BACT</name>
<feature type="chain" id="PRO_5043683854" description="Lipoprotein" evidence="1">
    <location>
        <begin position="23"/>
        <end position="233"/>
    </location>
</feature>
<protein>
    <recommendedName>
        <fullName evidence="3">Lipoprotein</fullName>
    </recommendedName>
</protein>
<dbReference type="AlphaFoldDB" id="A0AAU8M1F2"/>
<proteinExistence type="predicted"/>
<evidence type="ECO:0008006" key="3">
    <source>
        <dbReference type="Google" id="ProtNLM"/>
    </source>
</evidence>
<evidence type="ECO:0000256" key="1">
    <source>
        <dbReference type="SAM" id="SignalP"/>
    </source>
</evidence>
<reference evidence="2" key="1">
    <citation type="journal article" date="2024" name="Syst. Appl. Microbiol.">
        <title>First single-strain enrichments of Electrothrix cable bacteria, description of E. aestuarii sp. nov. and E. rattekaaiensis sp. nov., and proposal of a cable bacteria taxonomy following the rules of the SeqCode.</title>
        <authorList>
            <person name="Plum-Jensen L.E."/>
            <person name="Schramm A."/>
            <person name="Marshall I.P.G."/>
        </authorList>
    </citation>
    <scope>NUCLEOTIDE SEQUENCE</scope>
    <source>
        <strain evidence="2">Rat1</strain>
    </source>
</reference>
<feature type="signal peptide" evidence="1">
    <location>
        <begin position="1"/>
        <end position="22"/>
    </location>
</feature>
<gene>
    <name evidence="2" type="ORF">Q3M24_09050</name>
</gene>
<accession>A0AAU8M1F2</accession>